<dbReference type="Proteomes" id="UP000034212">
    <property type="component" value="Unassembled WGS sequence"/>
</dbReference>
<proteinExistence type="predicted"/>
<feature type="domain" description="VanZ-like" evidence="2">
    <location>
        <begin position="7"/>
        <end position="106"/>
    </location>
</feature>
<dbReference type="NCBIfam" id="NF037970">
    <property type="entry name" value="vanZ_1"/>
    <property type="match status" value="1"/>
</dbReference>
<dbReference type="Pfam" id="PF04892">
    <property type="entry name" value="VanZ"/>
    <property type="match status" value="1"/>
</dbReference>
<dbReference type="InterPro" id="IPR006976">
    <property type="entry name" value="VanZ-like"/>
</dbReference>
<reference evidence="3 4" key="1">
    <citation type="journal article" date="2015" name="Nature">
        <title>rRNA introns, odd ribosomes, and small enigmatic genomes across a large radiation of phyla.</title>
        <authorList>
            <person name="Brown C.T."/>
            <person name="Hug L.A."/>
            <person name="Thomas B.C."/>
            <person name="Sharon I."/>
            <person name="Castelle C.J."/>
            <person name="Singh A."/>
            <person name="Wilkins M.J."/>
            <person name="Williams K.H."/>
            <person name="Banfield J.F."/>
        </authorList>
    </citation>
    <scope>NUCLEOTIDE SEQUENCE [LARGE SCALE GENOMIC DNA]</scope>
</reference>
<name>A0A0G1WF89_9BACT</name>
<sequence length="127" mass="15097">MKYIRLWFPAIIWMAIIFAFSSRESVSVDERFIINFLFFKTLHVIEYGVLFILYCRAIKNKWIAFFLTIAYASTDEFHQTFVSTREGRVRDVIIDGIGATLSWIFLIKLLPKAPKKLREWGRRLEII</sequence>
<evidence type="ECO:0000259" key="2">
    <source>
        <dbReference type="Pfam" id="PF04892"/>
    </source>
</evidence>
<feature type="transmembrane region" description="Helical" evidence="1">
    <location>
        <begin position="33"/>
        <end position="55"/>
    </location>
</feature>
<dbReference type="AlphaFoldDB" id="A0A0G1WF89"/>
<evidence type="ECO:0000313" key="4">
    <source>
        <dbReference type="Proteomes" id="UP000034212"/>
    </source>
</evidence>
<dbReference type="PATRIC" id="fig|1618438.3.peg.189"/>
<keyword evidence="1" id="KW-0812">Transmembrane</keyword>
<evidence type="ECO:0000313" key="3">
    <source>
        <dbReference type="EMBL" id="KKU80885.1"/>
    </source>
</evidence>
<keyword evidence="1" id="KW-1133">Transmembrane helix</keyword>
<dbReference type="EMBL" id="LCOQ01000007">
    <property type="protein sequence ID" value="KKU80885.1"/>
    <property type="molecule type" value="Genomic_DNA"/>
</dbReference>
<comment type="caution">
    <text evidence="3">The sequence shown here is derived from an EMBL/GenBank/DDBJ whole genome shotgun (WGS) entry which is preliminary data.</text>
</comment>
<organism evidence="3 4">
    <name type="scientific">Candidatus Gottesmanbacteria bacterium GW2011_GWA1_47_8</name>
    <dbReference type="NCBI Taxonomy" id="1618438"/>
    <lineage>
        <taxon>Bacteria</taxon>
        <taxon>Candidatus Gottesmaniibacteriota</taxon>
    </lineage>
</organism>
<accession>A0A0G1WF89</accession>
<protein>
    <submittedName>
        <fullName evidence="3">VanZ family protein</fullName>
    </submittedName>
</protein>
<evidence type="ECO:0000256" key="1">
    <source>
        <dbReference type="SAM" id="Phobius"/>
    </source>
</evidence>
<keyword evidence="1" id="KW-0472">Membrane</keyword>
<gene>
    <name evidence="3" type="ORF">UY08_C0007G0023</name>
</gene>